<feature type="domain" description="CCDC93 N-terminal" evidence="5">
    <location>
        <begin position="35"/>
        <end position="150"/>
    </location>
</feature>
<proteinExistence type="inferred from homology"/>
<organism evidence="6 7">
    <name type="scientific">Peronospora matthiolae</name>
    <dbReference type="NCBI Taxonomy" id="2874970"/>
    <lineage>
        <taxon>Eukaryota</taxon>
        <taxon>Sar</taxon>
        <taxon>Stramenopiles</taxon>
        <taxon>Oomycota</taxon>
        <taxon>Peronosporomycetes</taxon>
        <taxon>Peronosporales</taxon>
        <taxon>Peronosporaceae</taxon>
        <taxon>Peronospora</taxon>
    </lineage>
</organism>
<gene>
    <name evidence="6" type="ORF">PM001_LOCUS9380</name>
</gene>
<reference evidence="6" key="1">
    <citation type="submission" date="2024-01" db="EMBL/GenBank/DDBJ databases">
        <authorList>
            <person name="Webb A."/>
        </authorList>
    </citation>
    <scope>NUCLEOTIDE SEQUENCE</scope>
    <source>
        <strain evidence="6">Pm1</strain>
    </source>
</reference>
<comment type="caution">
    <text evidence="6">The sequence shown here is derived from an EMBL/GenBank/DDBJ whole genome shotgun (WGS) entry which is preliminary data.</text>
</comment>
<keyword evidence="2 3" id="KW-0175">Coiled coil</keyword>
<evidence type="ECO:0000256" key="3">
    <source>
        <dbReference type="SAM" id="Coils"/>
    </source>
</evidence>
<protein>
    <recommendedName>
        <fullName evidence="8">CCDC93 coiled-coil domain-containing protein</fullName>
    </recommendedName>
</protein>
<dbReference type="GO" id="GO:0006893">
    <property type="term" value="P:Golgi to plasma membrane transport"/>
    <property type="evidence" value="ECO:0007669"/>
    <property type="project" value="TreeGrafter"/>
</dbReference>
<dbReference type="PANTHER" id="PTHR16441:SF0">
    <property type="entry name" value="COILED-COIL DOMAIN-CONTAINING PROTEIN 93"/>
    <property type="match status" value="1"/>
</dbReference>
<dbReference type="AlphaFoldDB" id="A0AAV1TPR4"/>
<dbReference type="Pfam" id="PF21673">
    <property type="entry name" value="CCDC93_N"/>
    <property type="match status" value="1"/>
</dbReference>
<dbReference type="Pfam" id="PF09762">
    <property type="entry name" value="CCDC93_CC"/>
    <property type="match status" value="1"/>
</dbReference>
<dbReference type="InterPro" id="IPR039116">
    <property type="entry name" value="CCDC93"/>
</dbReference>
<comment type="similarity">
    <text evidence="1">Belongs to the CCDC93 family.</text>
</comment>
<evidence type="ECO:0000259" key="5">
    <source>
        <dbReference type="Pfam" id="PF21673"/>
    </source>
</evidence>
<dbReference type="EMBL" id="CAKLBY020000073">
    <property type="protein sequence ID" value="CAK7924230.1"/>
    <property type="molecule type" value="Genomic_DNA"/>
</dbReference>
<evidence type="ECO:0000313" key="6">
    <source>
        <dbReference type="EMBL" id="CAK7924230.1"/>
    </source>
</evidence>
<accession>A0AAV1TPR4</accession>
<evidence type="ECO:0000256" key="2">
    <source>
        <dbReference type="ARBA" id="ARBA00023054"/>
    </source>
</evidence>
<name>A0AAV1TPR4_9STRA</name>
<dbReference type="InterPro" id="IPR048747">
    <property type="entry name" value="CCDC93_N"/>
</dbReference>
<dbReference type="InterPro" id="IPR019159">
    <property type="entry name" value="CCDC93_CC"/>
</dbReference>
<dbReference type="PANTHER" id="PTHR16441">
    <property type="entry name" value="FIDIPIDINE"/>
    <property type="match status" value="1"/>
</dbReference>
<evidence type="ECO:0000313" key="7">
    <source>
        <dbReference type="Proteomes" id="UP001162060"/>
    </source>
</evidence>
<evidence type="ECO:0000256" key="1">
    <source>
        <dbReference type="ARBA" id="ARBA00007219"/>
    </source>
</evidence>
<sequence>MFSSLSSFASSSATASIPLQSVSGAYELETEYGTEAAGRLSMILQALETAGFPKAHVNSYSAFDRILSGIAYLLQRIVRREEAEKGRVQWDVLYHPHGNLKSRLGLAQEVVRCVEALDYACPVAIQPHQLLLQDFSDIKIVQKLVLWLIDEGQLASHCEKIRRERAFLQTMGPQKERKHVTGAKTGVERLLDVYAPKRRWQYAAIEGEQEESEDALIQRCLLEYGERVLVVDYGDNEVAMETREEDELPVDLVAQMASQAAAVARSGTNLKPQGKSLSFNRRRLKRSDRRAETFGRRYQAVADQAREEQQTLLRQRREREAKLLQRLVAASDEKERDSTNGRVEASEEARLQMAMEKLKKHEQELIEEKKHLRRKMGTCKSQAAALDEAFLLSSWKWRWWKRKHRRIRLLWRI</sequence>
<dbReference type="Proteomes" id="UP001162060">
    <property type="component" value="Unassembled WGS sequence"/>
</dbReference>
<evidence type="ECO:0008006" key="8">
    <source>
        <dbReference type="Google" id="ProtNLM"/>
    </source>
</evidence>
<evidence type="ECO:0000259" key="4">
    <source>
        <dbReference type="Pfam" id="PF09762"/>
    </source>
</evidence>
<feature type="domain" description="CCDC93 coiled-coil" evidence="4">
    <location>
        <begin position="192"/>
        <end position="384"/>
    </location>
</feature>
<feature type="coiled-coil region" evidence="3">
    <location>
        <begin position="302"/>
        <end position="375"/>
    </location>
</feature>